<dbReference type="GO" id="GO:0043190">
    <property type="term" value="C:ATP-binding cassette (ABC) transporter complex"/>
    <property type="evidence" value="ECO:0007669"/>
    <property type="project" value="InterPro"/>
</dbReference>
<dbReference type="Gene3D" id="3.10.105.10">
    <property type="entry name" value="Dipeptide-binding Protein, Domain 3"/>
    <property type="match status" value="1"/>
</dbReference>
<dbReference type="PANTHER" id="PTHR30290">
    <property type="entry name" value="PERIPLASMIC BINDING COMPONENT OF ABC TRANSPORTER"/>
    <property type="match status" value="1"/>
</dbReference>
<dbReference type="AlphaFoldDB" id="A0A5Q2RE63"/>
<feature type="chain" id="PRO_5038730029" description="Solute-binding protein family 5 domain-containing protein" evidence="3">
    <location>
        <begin position="29"/>
        <end position="582"/>
    </location>
</feature>
<evidence type="ECO:0000256" key="2">
    <source>
        <dbReference type="SAM" id="MobiDB-lite"/>
    </source>
</evidence>
<protein>
    <recommendedName>
        <fullName evidence="4">Solute-binding protein family 5 domain-containing protein</fullName>
    </recommendedName>
</protein>
<keyword evidence="1 3" id="KW-0732">Signal</keyword>
<feature type="signal peptide" evidence="3">
    <location>
        <begin position="1"/>
        <end position="28"/>
    </location>
</feature>
<dbReference type="GO" id="GO:0015833">
    <property type="term" value="P:peptide transport"/>
    <property type="evidence" value="ECO:0007669"/>
    <property type="project" value="TreeGrafter"/>
</dbReference>
<evidence type="ECO:0000256" key="1">
    <source>
        <dbReference type="ARBA" id="ARBA00022729"/>
    </source>
</evidence>
<dbReference type="InterPro" id="IPR000914">
    <property type="entry name" value="SBP_5_dom"/>
</dbReference>
<name>A0A5Q2RE63_9ACTN</name>
<keyword evidence="6" id="KW-1185">Reference proteome</keyword>
<dbReference type="InterPro" id="IPR039424">
    <property type="entry name" value="SBP_5"/>
</dbReference>
<gene>
    <name evidence="5" type="ORF">GH723_01620</name>
</gene>
<organism evidence="5 6">
    <name type="scientific">Actinomarinicola tropica</name>
    <dbReference type="NCBI Taxonomy" id="2789776"/>
    <lineage>
        <taxon>Bacteria</taxon>
        <taxon>Bacillati</taxon>
        <taxon>Actinomycetota</taxon>
        <taxon>Acidimicrobiia</taxon>
        <taxon>Acidimicrobiales</taxon>
        <taxon>Iamiaceae</taxon>
        <taxon>Actinomarinicola</taxon>
    </lineage>
</organism>
<dbReference type="InterPro" id="IPR030678">
    <property type="entry name" value="Peptide/Ni-bd"/>
</dbReference>
<dbReference type="Proteomes" id="UP000334019">
    <property type="component" value="Chromosome"/>
</dbReference>
<dbReference type="Gene3D" id="3.40.190.10">
    <property type="entry name" value="Periplasmic binding protein-like II"/>
    <property type="match status" value="1"/>
</dbReference>
<feature type="domain" description="Solute-binding protein family 5" evidence="4">
    <location>
        <begin position="109"/>
        <end position="477"/>
    </location>
</feature>
<dbReference type="GO" id="GO:0042597">
    <property type="term" value="C:periplasmic space"/>
    <property type="evidence" value="ECO:0007669"/>
    <property type="project" value="UniProtKB-ARBA"/>
</dbReference>
<sequence>MREASTPSRHPRAWRLLALLLTFGLVAAACGDDSGDGGDGGGDGEGEGAITSTTVESDVDEVTTGGTVVVALEAETNNWQPGVGSFSNPGTNVARAIYDTIAARGADGEIYPYLAESIEPNEDLTEWTVTLREGIEFHDGTPLNAAAVERNFAVISADDSNLLGVLAQVEEFRVDDELTYTYVLAEPNVAFPDYLTGATGMPFSPDAYDANPDGFGDEPVGAGPFQFVSWTRDNEIRLEKNPNYWRTDANGNQLPYLDELIFRPIPDEDSRFASVEAGDAQVGQTLRQSFVRRAREAAENGNMQTFEAIGNNGGGAIFNTLRPPVDDVRVRQAMAHAIIQEDLIEILGGTGITPPQTQYFSPDSPWFSQEVADAWPQHDPERAQELLNEYINDPNRSDGKAVGEPVSVEFNTPPDPSLILTSQGYESMWRAVGIDVTLNSVEQAEHIQNAIGADADPPFSGNYMINIWRMGANEDPYITLEAAFGPWESEPTNFTNYTSDNVQEQLNVLATSTEFEERYAAVESIMMEFTEQIPNTWTAGTATALYADNAVRNLAGWTIPGDVQGDGVMNSTVYWSEVWLEE</sequence>
<dbReference type="KEGG" id="atq:GH723_01620"/>
<dbReference type="Pfam" id="PF00496">
    <property type="entry name" value="SBP_bac_5"/>
    <property type="match status" value="1"/>
</dbReference>
<evidence type="ECO:0000313" key="5">
    <source>
        <dbReference type="EMBL" id="QGG93913.1"/>
    </source>
</evidence>
<proteinExistence type="predicted"/>
<dbReference type="GO" id="GO:1904680">
    <property type="term" value="F:peptide transmembrane transporter activity"/>
    <property type="evidence" value="ECO:0007669"/>
    <property type="project" value="TreeGrafter"/>
</dbReference>
<dbReference type="PANTHER" id="PTHR30290:SF38">
    <property type="entry name" value="D,D-DIPEPTIDE-BINDING PERIPLASMIC PROTEIN DDPA-RELATED"/>
    <property type="match status" value="1"/>
</dbReference>
<evidence type="ECO:0000313" key="6">
    <source>
        <dbReference type="Proteomes" id="UP000334019"/>
    </source>
</evidence>
<dbReference type="EMBL" id="CP045851">
    <property type="protein sequence ID" value="QGG93913.1"/>
    <property type="molecule type" value="Genomic_DNA"/>
</dbReference>
<evidence type="ECO:0000259" key="4">
    <source>
        <dbReference type="Pfam" id="PF00496"/>
    </source>
</evidence>
<dbReference type="PROSITE" id="PS51257">
    <property type="entry name" value="PROKAR_LIPOPROTEIN"/>
    <property type="match status" value="1"/>
</dbReference>
<evidence type="ECO:0000256" key="3">
    <source>
        <dbReference type="SAM" id="SignalP"/>
    </source>
</evidence>
<feature type="region of interest" description="Disordered" evidence="2">
    <location>
        <begin position="36"/>
        <end position="55"/>
    </location>
</feature>
<dbReference type="PIRSF" id="PIRSF002741">
    <property type="entry name" value="MppA"/>
    <property type="match status" value="1"/>
</dbReference>
<dbReference type="SUPFAM" id="SSF53850">
    <property type="entry name" value="Periplasmic binding protein-like II"/>
    <property type="match status" value="1"/>
</dbReference>
<accession>A0A5Q2RE63</accession>
<reference evidence="5 6" key="1">
    <citation type="submission" date="2019-11" db="EMBL/GenBank/DDBJ databases">
        <authorList>
            <person name="He Y."/>
        </authorList>
    </citation>
    <scope>NUCLEOTIDE SEQUENCE [LARGE SCALE GENOMIC DNA]</scope>
    <source>
        <strain evidence="5 6">SCSIO 58843</strain>
    </source>
</reference>